<dbReference type="AlphaFoldDB" id="A0A2L1GLM5"/>
<gene>
    <name evidence="1" type="ORF">CAY53_03080</name>
</gene>
<dbReference type="KEGG" id="deo:CAY53_03080"/>
<reference evidence="1 2" key="1">
    <citation type="journal article" date="2018" name="MBio">
        <title>Insights into the evolution of host association through the isolation and characterization of a novel human periodontal pathobiont, Desulfobulbus oralis.</title>
        <authorList>
            <person name="Cross K.L."/>
            <person name="Chirania P."/>
            <person name="Xiong W."/>
            <person name="Beall C.J."/>
            <person name="Elkins J.G."/>
            <person name="Giannone R.J."/>
            <person name="Griffen A.L."/>
            <person name="Guss A.M."/>
            <person name="Hettich R.L."/>
            <person name="Joshi S.S."/>
            <person name="Mokrzan E.M."/>
            <person name="Martin R.K."/>
            <person name="Zhulin I.B."/>
            <person name="Leys E.J."/>
            <person name="Podar M."/>
        </authorList>
    </citation>
    <scope>NUCLEOTIDE SEQUENCE [LARGE SCALE GENOMIC DNA]</scope>
    <source>
        <strain evidence="1 2">ORNL</strain>
    </source>
</reference>
<sequence>MRTLKVYILITNRLFHDGIRSGLGLTLENHYVYPVVMNDKFDLLSGYMQENINWISEMGGQVFTCATETDEESADLKLSCITLEELGELLRDADFIIPYGLPTASYAPPACSRNRERG</sequence>
<evidence type="ECO:0000313" key="1">
    <source>
        <dbReference type="EMBL" id="AVD70591.1"/>
    </source>
</evidence>
<proteinExistence type="predicted"/>
<keyword evidence="2" id="KW-1185">Reference proteome</keyword>
<dbReference type="EMBL" id="CP021255">
    <property type="protein sequence ID" value="AVD70591.1"/>
    <property type="molecule type" value="Genomic_DNA"/>
</dbReference>
<accession>A0A2L1GLM5</accession>
<organism evidence="1 2">
    <name type="scientific">Desulfobulbus oralis</name>
    <dbReference type="NCBI Taxonomy" id="1986146"/>
    <lineage>
        <taxon>Bacteria</taxon>
        <taxon>Pseudomonadati</taxon>
        <taxon>Thermodesulfobacteriota</taxon>
        <taxon>Desulfobulbia</taxon>
        <taxon>Desulfobulbales</taxon>
        <taxon>Desulfobulbaceae</taxon>
        <taxon>Desulfobulbus</taxon>
    </lineage>
</organism>
<protein>
    <submittedName>
        <fullName evidence="1">Uncharacterized protein</fullName>
    </submittedName>
</protein>
<name>A0A2L1GLM5_9BACT</name>
<dbReference type="Proteomes" id="UP000239867">
    <property type="component" value="Chromosome"/>
</dbReference>
<dbReference type="RefSeq" id="WP_104935885.1">
    <property type="nucleotide sequence ID" value="NZ_CP021255.1"/>
</dbReference>
<dbReference type="OrthoDB" id="5431272at2"/>
<evidence type="ECO:0000313" key="2">
    <source>
        <dbReference type="Proteomes" id="UP000239867"/>
    </source>
</evidence>